<proteinExistence type="predicted"/>
<name>A0A3B0T9M1_9ZZZZ</name>
<protein>
    <submittedName>
        <fullName evidence="1">Uncharacterized protein</fullName>
    </submittedName>
</protein>
<dbReference type="AlphaFoldDB" id="A0A3B0T9M1"/>
<gene>
    <name evidence="1" type="ORF">MNBD_BACTEROID03-407</name>
</gene>
<organism evidence="1">
    <name type="scientific">hydrothermal vent metagenome</name>
    <dbReference type="NCBI Taxonomy" id="652676"/>
    <lineage>
        <taxon>unclassified sequences</taxon>
        <taxon>metagenomes</taxon>
        <taxon>ecological metagenomes</taxon>
    </lineage>
</organism>
<dbReference type="EMBL" id="UOEL01000012">
    <property type="protein sequence ID" value="VAW10067.1"/>
    <property type="molecule type" value="Genomic_DNA"/>
</dbReference>
<reference evidence="1" key="1">
    <citation type="submission" date="2018-06" db="EMBL/GenBank/DDBJ databases">
        <authorList>
            <person name="Zhirakovskaya E."/>
        </authorList>
    </citation>
    <scope>NUCLEOTIDE SEQUENCE</scope>
</reference>
<accession>A0A3B0T9M1</accession>
<sequence length="106" mass="12039">MRTKFEKNPDLFTIPISSARFHDNCRDEAPKLLKGLQAIFMDDQLSAAVLSLLSDKINPKRGELIRSGRKGMGLWEILVLCVMRQGLSTNYDRVHYLANSDAVMRT</sequence>
<feature type="non-terminal residue" evidence="1">
    <location>
        <position position="106"/>
    </location>
</feature>
<evidence type="ECO:0000313" key="1">
    <source>
        <dbReference type="EMBL" id="VAW10067.1"/>
    </source>
</evidence>